<dbReference type="EMBL" id="KQ414672">
    <property type="protein sequence ID" value="KOC64198.1"/>
    <property type="molecule type" value="Genomic_DNA"/>
</dbReference>
<proteinExistence type="predicted"/>
<organism evidence="2 3">
    <name type="scientific">Habropoda laboriosa</name>
    <dbReference type="NCBI Taxonomy" id="597456"/>
    <lineage>
        <taxon>Eukaryota</taxon>
        <taxon>Metazoa</taxon>
        <taxon>Ecdysozoa</taxon>
        <taxon>Arthropoda</taxon>
        <taxon>Hexapoda</taxon>
        <taxon>Insecta</taxon>
        <taxon>Pterygota</taxon>
        <taxon>Neoptera</taxon>
        <taxon>Endopterygota</taxon>
        <taxon>Hymenoptera</taxon>
        <taxon>Apocrita</taxon>
        <taxon>Aculeata</taxon>
        <taxon>Apoidea</taxon>
        <taxon>Anthophila</taxon>
        <taxon>Apidae</taxon>
        <taxon>Habropoda</taxon>
    </lineage>
</organism>
<evidence type="ECO:0000313" key="3">
    <source>
        <dbReference type="Proteomes" id="UP000053825"/>
    </source>
</evidence>
<accession>A0A0L7R023</accession>
<protein>
    <submittedName>
        <fullName evidence="2">Uncharacterized protein</fullName>
    </submittedName>
</protein>
<dbReference type="Proteomes" id="UP000053825">
    <property type="component" value="Unassembled WGS sequence"/>
</dbReference>
<name>A0A0L7R023_9HYME</name>
<reference evidence="2 3" key="1">
    <citation type="submission" date="2015-07" db="EMBL/GenBank/DDBJ databases">
        <title>The genome of Habropoda laboriosa.</title>
        <authorList>
            <person name="Pan H."/>
            <person name="Kapheim K."/>
        </authorList>
    </citation>
    <scope>NUCLEOTIDE SEQUENCE [LARGE SCALE GENOMIC DNA]</scope>
    <source>
        <strain evidence="2">0110345459</strain>
    </source>
</reference>
<dbReference type="AlphaFoldDB" id="A0A0L7R023"/>
<feature type="region of interest" description="Disordered" evidence="1">
    <location>
        <begin position="33"/>
        <end position="52"/>
    </location>
</feature>
<sequence length="52" mass="5839">MFTYSTARGKTASIESGKINKAARTAMASQRINAVNRRNNKNPAIRTKQREE</sequence>
<gene>
    <name evidence="2" type="ORF">WH47_12500</name>
</gene>
<keyword evidence="3" id="KW-1185">Reference proteome</keyword>
<evidence type="ECO:0000256" key="1">
    <source>
        <dbReference type="SAM" id="MobiDB-lite"/>
    </source>
</evidence>
<evidence type="ECO:0000313" key="2">
    <source>
        <dbReference type="EMBL" id="KOC64198.1"/>
    </source>
</evidence>